<reference evidence="1" key="1">
    <citation type="submission" date="2022-07" db="EMBL/GenBank/DDBJ databases">
        <title>Chromosome-level genome of Muraenolepis orangiensis.</title>
        <authorList>
            <person name="Kim J."/>
        </authorList>
    </citation>
    <scope>NUCLEOTIDE SEQUENCE</scope>
    <source>
        <strain evidence="1">KU_S4_2022</strain>
        <tissue evidence="1">Muscle</tissue>
    </source>
</reference>
<name>A0A9Q0I106_9TELE</name>
<dbReference type="PANTHER" id="PTHR19446">
    <property type="entry name" value="REVERSE TRANSCRIPTASES"/>
    <property type="match status" value="1"/>
</dbReference>
<evidence type="ECO:0000313" key="1">
    <source>
        <dbReference type="EMBL" id="KAJ3582477.1"/>
    </source>
</evidence>
<dbReference type="OrthoDB" id="416119at2759"/>
<gene>
    <name evidence="1" type="ORF">NHX12_000572</name>
</gene>
<evidence type="ECO:0000313" key="2">
    <source>
        <dbReference type="Proteomes" id="UP001148018"/>
    </source>
</evidence>
<sequence length="173" mass="19437">MKDLERQVSPEENPQLEAVLTLQELFTAMGSLQNGRATGMDGFPVDFCKSLWSEIGQDLFEVLNDSLQTGRLPLSCRRAVITLLPKKGDLQQLKYWRPVPLLSTDYKILSKALALMLREVMASVIHPDQTYCVPGRLISDNVTLIRDILDLSSSLAISNWSYFHRPGMIGLNT</sequence>
<dbReference type="Proteomes" id="UP001148018">
    <property type="component" value="Unassembled WGS sequence"/>
</dbReference>
<accession>A0A9Q0I106</accession>
<evidence type="ECO:0008006" key="3">
    <source>
        <dbReference type="Google" id="ProtNLM"/>
    </source>
</evidence>
<organism evidence="1 2">
    <name type="scientific">Muraenolepis orangiensis</name>
    <name type="common">Patagonian moray cod</name>
    <dbReference type="NCBI Taxonomy" id="630683"/>
    <lineage>
        <taxon>Eukaryota</taxon>
        <taxon>Metazoa</taxon>
        <taxon>Chordata</taxon>
        <taxon>Craniata</taxon>
        <taxon>Vertebrata</taxon>
        <taxon>Euteleostomi</taxon>
        <taxon>Actinopterygii</taxon>
        <taxon>Neopterygii</taxon>
        <taxon>Teleostei</taxon>
        <taxon>Neoteleostei</taxon>
        <taxon>Acanthomorphata</taxon>
        <taxon>Zeiogadaria</taxon>
        <taxon>Gadariae</taxon>
        <taxon>Gadiformes</taxon>
        <taxon>Muraenolepidoidei</taxon>
        <taxon>Muraenolepididae</taxon>
        <taxon>Muraenolepis</taxon>
    </lineage>
</organism>
<proteinExistence type="predicted"/>
<dbReference type="EMBL" id="JANIIK010001014">
    <property type="protein sequence ID" value="KAJ3582477.1"/>
    <property type="molecule type" value="Genomic_DNA"/>
</dbReference>
<dbReference type="AlphaFoldDB" id="A0A9Q0I106"/>
<protein>
    <recommendedName>
        <fullName evidence="3">Reverse transcriptase</fullName>
    </recommendedName>
</protein>
<comment type="caution">
    <text evidence="1">The sequence shown here is derived from an EMBL/GenBank/DDBJ whole genome shotgun (WGS) entry which is preliminary data.</text>
</comment>
<keyword evidence="2" id="KW-1185">Reference proteome</keyword>